<keyword evidence="3" id="KW-1185">Reference proteome</keyword>
<protein>
    <recommendedName>
        <fullName evidence="4">DUF1795 domain-containing protein</fullName>
    </recommendedName>
</protein>
<evidence type="ECO:0000313" key="2">
    <source>
        <dbReference type="EMBL" id="MXO46669.1"/>
    </source>
</evidence>
<sequence length="173" mass="18894">MRNILVAALLLIPATGAHAQEYGRVALSAPLPETLLGNTCTAHDLGEVRSLVCLSDNMFEKASVGVTLAPVNEMSLADLKDQMRETFHQAQIRKIKREKRIKLDHAPDAIVLEGVYNTNMGLRRTWSAYHDGVLIRAIVTILTEDADGDFRDEVIGVIFGPERFAAAPTVGGE</sequence>
<proteinExistence type="predicted"/>
<dbReference type="EMBL" id="WTYC01000001">
    <property type="protein sequence ID" value="MXO46669.1"/>
    <property type="molecule type" value="Genomic_DNA"/>
</dbReference>
<evidence type="ECO:0000256" key="1">
    <source>
        <dbReference type="SAM" id="SignalP"/>
    </source>
</evidence>
<dbReference type="AlphaFoldDB" id="A0A844XN08"/>
<comment type="caution">
    <text evidence="2">The sequence shown here is derived from an EMBL/GenBank/DDBJ whole genome shotgun (WGS) entry which is preliminary data.</text>
</comment>
<name>A0A844XN08_9SPHN</name>
<feature type="signal peptide" evidence="1">
    <location>
        <begin position="1"/>
        <end position="19"/>
    </location>
</feature>
<gene>
    <name evidence="2" type="ORF">GRI69_00120</name>
</gene>
<keyword evidence="1" id="KW-0732">Signal</keyword>
<dbReference type="Proteomes" id="UP000448199">
    <property type="component" value="Unassembled WGS sequence"/>
</dbReference>
<organism evidence="2 3">
    <name type="scientific">Qipengyuania vulgaris</name>
    <dbReference type="NCBI Taxonomy" id="291985"/>
    <lineage>
        <taxon>Bacteria</taxon>
        <taxon>Pseudomonadati</taxon>
        <taxon>Pseudomonadota</taxon>
        <taxon>Alphaproteobacteria</taxon>
        <taxon>Sphingomonadales</taxon>
        <taxon>Erythrobacteraceae</taxon>
        <taxon>Qipengyuania</taxon>
    </lineage>
</organism>
<reference evidence="2 3" key="1">
    <citation type="submission" date="2019-12" db="EMBL/GenBank/DDBJ databases">
        <title>Genomic-based taxomic classification of the family Erythrobacteraceae.</title>
        <authorList>
            <person name="Xu L."/>
        </authorList>
    </citation>
    <scope>NUCLEOTIDE SEQUENCE [LARGE SCALE GENOMIC DNA]</scope>
    <source>
        <strain evidence="2 3">DSM 17792</strain>
    </source>
</reference>
<evidence type="ECO:0000313" key="3">
    <source>
        <dbReference type="Proteomes" id="UP000448199"/>
    </source>
</evidence>
<feature type="chain" id="PRO_5032917401" description="DUF1795 domain-containing protein" evidence="1">
    <location>
        <begin position="20"/>
        <end position="173"/>
    </location>
</feature>
<evidence type="ECO:0008006" key="4">
    <source>
        <dbReference type="Google" id="ProtNLM"/>
    </source>
</evidence>
<accession>A0A844XN08</accession>
<dbReference type="RefSeq" id="WP_160726312.1">
    <property type="nucleotide sequence ID" value="NZ_WTYC01000001.1"/>
</dbReference>